<dbReference type="AlphaFoldDB" id="A0ABD2QE57"/>
<keyword evidence="3" id="KW-1185">Reference proteome</keyword>
<evidence type="ECO:0000259" key="1">
    <source>
        <dbReference type="Pfam" id="PF19035"/>
    </source>
</evidence>
<reference evidence="2 3" key="1">
    <citation type="submission" date="2024-11" db="EMBL/GenBank/DDBJ databases">
        <title>Adaptive evolution of stress response genes in parasites aligns with host niche diversity.</title>
        <authorList>
            <person name="Hahn C."/>
            <person name="Resl P."/>
        </authorList>
    </citation>
    <scope>NUCLEOTIDE SEQUENCE [LARGE SCALE GENOMIC DNA]</scope>
    <source>
        <strain evidence="2">EGGRZ-B1_66</strain>
        <tissue evidence="2">Body</tissue>
    </source>
</reference>
<name>A0ABD2QE57_9PLAT</name>
<feature type="domain" description="CCN TSP1" evidence="1">
    <location>
        <begin position="79"/>
        <end position="98"/>
    </location>
</feature>
<comment type="caution">
    <text evidence="2">The sequence shown here is derived from an EMBL/GenBank/DDBJ whole genome shotgun (WGS) entry which is preliminary data.</text>
</comment>
<dbReference type="Proteomes" id="UP001626550">
    <property type="component" value="Unassembled WGS sequence"/>
</dbReference>
<accession>A0ABD2QE57</accession>
<dbReference type="InterPro" id="IPR043973">
    <property type="entry name" value="TSP1_CCN"/>
</dbReference>
<evidence type="ECO:0000313" key="3">
    <source>
        <dbReference type="Proteomes" id="UP001626550"/>
    </source>
</evidence>
<dbReference type="Pfam" id="PF19035">
    <property type="entry name" value="TSP1_CCN"/>
    <property type="match status" value="1"/>
</dbReference>
<gene>
    <name evidence="2" type="ORF">Ciccas_003514</name>
</gene>
<dbReference type="EMBL" id="JBJKFK010000324">
    <property type="protein sequence ID" value="KAL3317822.1"/>
    <property type="molecule type" value="Genomic_DNA"/>
</dbReference>
<proteinExistence type="predicted"/>
<sequence length="98" mass="11085">MDECRKGESTRPPSQLCSLKSSPFPLQNLEYLPRLISSEQSSEMYGSCCRTWACMATVGPLLDQENEQNLQKNCHSYMKRTTPWTACSKQCGLGISMR</sequence>
<organism evidence="2 3">
    <name type="scientific">Cichlidogyrus casuarinus</name>
    <dbReference type="NCBI Taxonomy" id="1844966"/>
    <lineage>
        <taxon>Eukaryota</taxon>
        <taxon>Metazoa</taxon>
        <taxon>Spiralia</taxon>
        <taxon>Lophotrochozoa</taxon>
        <taxon>Platyhelminthes</taxon>
        <taxon>Monogenea</taxon>
        <taxon>Monopisthocotylea</taxon>
        <taxon>Dactylogyridea</taxon>
        <taxon>Ancyrocephalidae</taxon>
        <taxon>Cichlidogyrus</taxon>
    </lineage>
</organism>
<evidence type="ECO:0000313" key="2">
    <source>
        <dbReference type="EMBL" id="KAL3317822.1"/>
    </source>
</evidence>
<protein>
    <recommendedName>
        <fullName evidence="1">CCN TSP1 domain-containing protein</fullName>
    </recommendedName>
</protein>